<reference evidence="4 5" key="1">
    <citation type="submission" date="2019-03" db="EMBL/GenBank/DDBJ databases">
        <authorList>
            <person name="Kim M.K.M."/>
        </authorList>
    </citation>
    <scope>NUCLEOTIDE SEQUENCE [LARGE SCALE GENOMIC DNA]</scope>
    <source>
        <strain evidence="4 5">17J68-15</strain>
    </source>
</reference>
<evidence type="ECO:0000256" key="2">
    <source>
        <dbReference type="PROSITE-ProRule" id="PRU00169"/>
    </source>
</evidence>
<evidence type="ECO:0000256" key="1">
    <source>
        <dbReference type="ARBA" id="ARBA00022553"/>
    </source>
</evidence>
<proteinExistence type="predicted"/>
<dbReference type="InterPro" id="IPR001789">
    <property type="entry name" value="Sig_transdc_resp-reg_receiver"/>
</dbReference>
<dbReference type="InterPro" id="IPR011006">
    <property type="entry name" value="CheY-like_superfamily"/>
</dbReference>
<feature type="domain" description="Response regulatory" evidence="3">
    <location>
        <begin position="7"/>
        <end position="124"/>
    </location>
</feature>
<dbReference type="PANTHER" id="PTHR44591:SF23">
    <property type="entry name" value="CHEY SUBFAMILY"/>
    <property type="match status" value="1"/>
</dbReference>
<name>A0A4R4DYJ5_9BACT</name>
<dbReference type="Pfam" id="PF00072">
    <property type="entry name" value="Response_reg"/>
    <property type="match status" value="1"/>
</dbReference>
<comment type="caution">
    <text evidence="4">The sequence shown here is derived from an EMBL/GenBank/DDBJ whole genome shotgun (WGS) entry which is preliminary data.</text>
</comment>
<dbReference type="SMART" id="SM00448">
    <property type="entry name" value="REC"/>
    <property type="match status" value="1"/>
</dbReference>
<dbReference type="AlphaFoldDB" id="A0A4R4DYJ5"/>
<dbReference type="PROSITE" id="PS50110">
    <property type="entry name" value="RESPONSE_REGULATORY"/>
    <property type="match status" value="1"/>
</dbReference>
<feature type="modified residue" description="4-aspartylphosphate" evidence="2">
    <location>
        <position position="58"/>
    </location>
</feature>
<dbReference type="SUPFAM" id="SSF52172">
    <property type="entry name" value="CheY-like"/>
    <property type="match status" value="1"/>
</dbReference>
<evidence type="ECO:0000259" key="3">
    <source>
        <dbReference type="PROSITE" id="PS50110"/>
    </source>
</evidence>
<keyword evidence="5" id="KW-1185">Reference proteome</keyword>
<organism evidence="4 5">
    <name type="scientific">Flaviaesturariibacter aridisoli</name>
    <dbReference type="NCBI Taxonomy" id="2545761"/>
    <lineage>
        <taxon>Bacteria</taxon>
        <taxon>Pseudomonadati</taxon>
        <taxon>Bacteroidota</taxon>
        <taxon>Chitinophagia</taxon>
        <taxon>Chitinophagales</taxon>
        <taxon>Chitinophagaceae</taxon>
        <taxon>Flaviaestuariibacter</taxon>
    </lineage>
</organism>
<dbReference type="InterPro" id="IPR050595">
    <property type="entry name" value="Bact_response_regulator"/>
</dbReference>
<dbReference type="PANTHER" id="PTHR44591">
    <property type="entry name" value="STRESS RESPONSE REGULATOR PROTEIN 1"/>
    <property type="match status" value="1"/>
</dbReference>
<dbReference type="GO" id="GO:0000160">
    <property type="term" value="P:phosphorelay signal transduction system"/>
    <property type="evidence" value="ECO:0007669"/>
    <property type="project" value="InterPro"/>
</dbReference>
<dbReference type="Gene3D" id="3.40.50.2300">
    <property type="match status" value="1"/>
</dbReference>
<gene>
    <name evidence="4" type="ORF">E0486_13315</name>
</gene>
<protein>
    <submittedName>
        <fullName evidence="4">Response regulator</fullName>
    </submittedName>
</protein>
<dbReference type="OrthoDB" id="7631574at2"/>
<accession>A0A4R4DYJ5</accession>
<evidence type="ECO:0000313" key="5">
    <source>
        <dbReference type="Proteomes" id="UP000295164"/>
    </source>
</evidence>
<sequence>MQTAIERILLVDDDPDDAFLLGSALSELPVPIVLHSVDGCDELVAAVRRFGPDLIFMDMNMPKKNGIECLALLQANALSGVPVVMYSSADAPELVHEAYAAGVSLFFRKPASFDMLVNVLNDVVALDWSDPAAIRTRFAERVVPSGL</sequence>
<dbReference type="RefSeq" id="WP_131852671.1">
    <property type="nucleotide sequence ID" value="NZ_SKFH01000024.1"/>
</dbReference>
<keyword evidence="1 2" id="KW-0597">Phosphoprotein</keyword>
<evidence type="ECO:0000313" key="4">
    <source>
        <dbReference type="EMBL" id="TCZ68852.1"/>
    </source>
</evidence>
<dbReference type="EMBL" id="SKFH01000024">
    <property type="protein sequence ID" value="TCZ68852.1"/>
    <property type="molecule type" value="Genomic_DNA"/>
</dbReference>
<dbReference type="Proteomes" id="UP000295164">
    <property type="component" value="Unassembled WGS sequence"/>
</dbReference>